<organism evidence="1 2">
    <name type="scientific">Neisseria weixii</name>
    <dbReference type="NCBI Taxonomy" id="1853276"/>
    <lineage>
        <taxon>Bacteria</taxon>
        <taxon>Pseudomonadati</taxon>
        <taxon>Pseudomonadota</taxon>
        <taxon>Betaproteobacteria</taxon>
        <taxon>Neisseriales</taxon>
        <taxon>Neisseriaceae</taxon>
        <taxon>Neisseria</taxon>
    </lineage>
</organism>
<dbReference type="Proteomes" id="UP000272412">
    <property type="component" value="Unassembled WGS sequence"/>
</dbReference>
<name>A0A3N4MKM4_9NEIS</name>
<accession>A0A3N4MKM4</accession>
<evidence type="ECO:0000313" key="1">
    <source>
        <dbReference type="EMBL" id="RPD84274.1"/>
    </source>
</evidence>
<dbReference type="AlphaFoldDB" id="A0A3N4MKM4"/>
<evidence type="ECO:0000313" key="2">
    <source>
        <dbReference type="Proteomes" id="UP000272412"/>
    </source>
</evidence>
<sequence length="113" mass="12665">MPHLTVEYGGVEMPQEALPELHQTLLNSGLFEEHDLKIRLCRYEQAEYLVGGTKQAFAHLTLRLLEGRSESAQAELSRALAETVQKLTAQAPSIQISVDLCGMVRTTYTKTHR</sequence>
<dbReference type="Gene3D" id="3.30.429.10">
    <property type="entry name" value="Macrophage Migration Inhibitory Factor"/>
    <property type="match status" value="1"/>
</dbReference>
<gene>
    <name evidence="1" type="ORF">EGK74_11100</name>
</gene>
<dbReference type="SUPFAM" id="SSF55331">
    <property type="entry name" value="Tautomerase/MIF"/>
    <property type="match status" value="1"/>
</dbReference>
<dbReference type="Pfam" id="PF02962">
    <property type="entry name" value="CHMI"/>
    <property type="match status" value="1"/>
</dbReference>
<dbReference type="InterPro" id="IPR014347">
    <property type="entry name" value="Tautomerase/MIF_sf"/>
</dbReference>
<dbReference type="EMBL" id="RPFL01000038">
    <property type="protein sequence ID" value="RPD84274.1"/>
    <property type="molecule type" value="Genomic_DNA"/>
</dbReference>
<dbReference type="PANTHER" id="PTHR37950:SF1">
    <property type="entry name" value="4-HYDROXYPHENYLACETATE CATABOLISM PROTEIN"/>
    <property type="match status" value="1"/>
</dbReference>
<keyword evidence="2" id="KW-1185">Reference proteome</keyword>
<keyword evidence="1" id="KW-0413">Isomerase</keyword>
<reference evidence="1 2" key="1">
    <citation type="submission" date="2018-11" db="EMBL/GenBank/DDBJ databases">
        <title>Neisseria weixii sp. nov. isolated from the rectal contents of plateau pika (Ochotona cruzoniae).</title>
        <authorList>
            <person name="Zhang G."/>
        </authorList>
    </citation>
    <scope>NUCLEOTIDE SEQUENCE [LARGE SCALE GENOMIC DNA]</scope>
    <source>
        <strain evidence="1 2">10009</strain>
    </source>
</reference>
<dbReference type="RefSeq" id="WP_096295728.1">
    <property type="nucleotide sequence ID" value="NZ_CP023429.1"/>
</dbReference>
<dbReference type="PANTHER" id="PTHR37950">
    <property type="entry name" value="4-HYDROXYPHENYLACETATE CATABOLISM PROTEIN"/>
    <property type="match status" value="1"/>
</dbReference>
<dbReference type="InterPro" id="IPR004220">
    <property type="entry name" value="5-COMe_2-OHmuconate_Isoase"/>
</dbReference>
<dbReference type="GO" id="GO:0008704">
    <property type="term" value="F:5-carboxymethyl-2-hydroxymuconate delta-isomerase activity"/>
    <property type="evidence" value="ECO:0007669"/>
    <property type="project" value="InterPro"/>
</dbReference>
<comment type="caution">
    <text evidence="1">The sequence shown here is derived from an EMBL/GenBank/DDBJ whole genome shotgun (WGS) entry which is preliminary data.</text>
</comment>
<proteinExistence type="predicted"/>
<protein>
    <submittedName>
        <fullName evidence="1">5-carboxymethyl-2-hydroxymuconate isomerase</fullName>
    </submittedName>
</protein>
<dbReference type="KEGG" id="nwx:CGZ65_10195"/>
<dbReference type="OrthoDB" id="9814215at2"/>